<sequence>MTDPRLLAFNGQVADIALKGHVEAARFVTPEPATLVTDAWLHRTTGGPVDRQLLTGDAFRVIERRDTWVFGQAAKDGYVGWVPTETLGAPVEASHRVAVRMTWGWARPDFKSPPVLPFSMNAGLHVESNDGEWAVVHQTIGTLYVPARHLKTADDRLDPVDAARAFLGTPYVWAGNTGLGIDCSGLVQVGYHAAGRACPPDSDLQEEMEGTRLDGPEALRPGDLIFWKGHVAMASGKGNMIHANAHHMAVTEEPIDTALTRIAATDTGPATRFLRPSPGLLLFGNTPG</sequence>
<keyword evidence="4" id="KW-0788">Thiol protease</keyword>
<proteinExistence type="inferred from homology"/>
<dbReference type="Pfam" id="PF18348">
    <property type="entry name" value="SH3_16"/>
    <property type="match status" value="1"/>
</dbReference>
<dbReference type="EMBL" id="WUPT01000003">
    <property type="protein sequence ID" value="MXQ09396.1"/>
    <property type="molecule type" value="Genomic_DNA"/>
</dbReference>
<keyword evidence="3 6" id="KW-0378">Hydrolase</keyword>
<organism evidence="6 7">
    <name type="scientific">Kangsaoukella pontilimi</name>
    <dbReference type="NCBI Taxonomy" id="2691042"/>
    <lineage>
        <taxon>Bacteria</taxon>
        <taxon>Pseudomonadati</taxon>
        <taxon>Pseudomonadota</taxon>
        <taxon>Alphaproteobacteria</taxon>
        <taxon>Rhodobacterales</taxon>
        <taxon>Paracoccaceae</taxon>
        <taxon>Kangsaoukella</taxon>
    </lineage>
</organism>
<comment type="similarity">
    <text evidence="1">Belongs to the peptidase C40 family.</text>
</comment>
<dbReference type="PANTHER" id="PTHR47359">
    <property type="entry name" value="PEPTIDOGLYCAN DL-ENDOPEPTIDASE CWLO"/>
    <property type="match status" value="1"/>
</dbReference>
<dbReference type="Proteomes" id="UP000480350">
    <property type="component" value="Unassembled WGS sequence"/>
</dbReference>
<evidence type="ECO:0000259" key="5">
    <source>
        <dbReference type="PROSITE" id="PS51935"/>
    </source>
</evidence>
<evidence type="ECO:0000313" key="7">
    <source>
        <dbReference type="Proteomes" id="UP000480350"/>
    </source>
</evidence>
<reference evidence="6 7" key="2">
    <citation type="submission" date="2020-03" db="EMBL/GenBank/DDBJ databases">
        <title>Kangsaoukella pontilimi gen. nov., sp. nov., a new member of the family Rhodobacteraceae isolated from a tidal mudflat.</title>
        <authorList>
            <person name="Kim I.S."/>
        </authorList>
    </citation>
    <scope>NUCLEOTIDE SEQUENCE [LARGE SCALE GENOMIC DNA]</scope>
    <source>
        <strain evidence="6 7">GH1-50</strain>
    </source>
</reference>
<dbReference type="InterPro" id="IPR051794">
    <property type="entry name" value="PG_Endopeptidase_C40"/>
</dbReference>
<protein>
    <submittedName>
        <fullName evidence="6">NLP/P60 hydrolase</fullName>
    </submittedName>
</protein>
<evidence type="ECO:0000313" key="6">
    <source>
        <dbReference type="EMBL" id="MXQ09396.1"/>
    </source>
</evidence>
<gene>
    <name evidence="6" type="ORF">GQ651_16235</name>
</gene>
<reference evidence="6 7" key="1">
    <citation type="submission" date="2019-12" db="EMBL/GenBank/DDBJ databases">
        <authorList>
            <person name="Lee S.D."/>
        </authorList>
    </citation>
    <scope>NUCLEOTIDE SEQUENCE [LARGE SCALE GENOMIC DNA]</scope>
    <source>
        <strain evidence="6 7">GH1-50</strain>
    </source>
</reference>
<keyword evidence="7" id="KW-1185">Reference proteome</keyword>
<dbReference type="AlphaFoldDB" id="A0A7C9MI10"/>
<feature type="domain" description="NlpC/P60" evidence="5">
    <location>
        <begin position="153"/>
        <end position="274"/>
    </location>
</feature>
<name>A0A7C9MI10_9RHOB</name>
<dbReference type="InterPro" id="IPR000064">
    <property type="entry name" value="NLP_P60_dom"/>
</dbReference>
<comment type="caution">
    <text evidence="6">The sequence shown here is derived from an EMBL/GenBank/DDBJ whole genome shotgun (WGS) entry which is preliminary data.</text>
</comment>
<dbReference type="GO" id="GO:0006508">
    <property type="term" value="P:proteolysis"/>
    <property type="evidence" value="ECO:0007669"/>
    <property type="project" value="UniProtKB-KW"/>
</dbReference>
<dbReference type="PROSITE" id="PS51935">
    <property type="entry name" value="NLPC_P60"/>
    <property type="match status" value="1"/>
</dbReference>
<dbReference type="PANTHER" id="PTHR47359:SF3">
    <property type="entry name" value="NLP_P60 DOMAIN-CONTAINING PROTEIN-RELATED"/>
    <property type="match status" value="1"/>
</dbReference>
<dbReference type="Gene3D" id="3.90.1720.10">
    <property type="entry name" value="endopeptidase domain like (from Nostoc punctiforme)"/>
    <property type="match status" value="1"/>
</dbReference>
<dbReference type="InterPro" id="IPR038765">
    <property type="entry name" value="Papain-like_cys_pep_sf"/>
</dbReference>
<accession>A0A7C9MI10</accession>
<evidence type="ECO:0000256" key="4">
    <source>
        <dbReference type="ARBA" id="ARBA00022807"/>
    </source>
</evidence>
<dbReference type="RefSeq" id="WP_160765323.1">
    <property type="nucleotide sequence ID" value="NZ_WUPT01000003.1"/>
</dbReference>
<evidence type="ECO:0000256" key="2">
    <source>
        <dbReference type="ARBA" id="ARBA00022670"/>
    </source>
</evidence>
<dbReference type="InterPro" id="IPR041382">
    <property type="entry name" value="SH3_16"/>
</dbReference>
<dbReference type="Pfam" id="PF00877">
    <property type="entry name" value="NLPC_P60"/>
    <property type="match status" value="1"/>
</dbReference>
<dbReference type="GO" id="GO:0008234">
    <property type="term" value="F:cysteine-type peptidase activity"/>
    <property type="evidence" value="ECO:0007669"/>
    <property type="project" value="UniProtKB-KW"/>
</dbReference>
<evidence type="ECO:0000256" key="1">
    <source>
        <dbReference type="ARBA" id="ARBA00007074"/>
    </source>
</evidence>
<keyword evidence="2" id="KW-0645">Protease</keyword>
<dbReference type="SUPFAM" id="SSF54001">
    <property type="entry name" value="Cysteine proteinases"/>
    <property type="match status" value="1"/>
</dbReference>
<evidence type="ECO:0000256" key="3">
    <source>
        <dbReference type="ARBA" id="ARBA00022801"/>
    </source>
</evidence>